<dbReference type="RefSeq" id="XP_033569059.1">
    <property type="nucleotide sequence ID" value="XM_033727035.1"/>
</dbReference>
<feature type="region of interest" description="Disordered" evidence="1">
    <location>
        <begin position="59"/>
        <end position="108"/>
    </location>
</feature>
<keyword evidence="3" id="KW-1185">Reference proteome</keyword>
<name>A0A6A6Y1I5_9PEZI</name>
<organism evidence="2">
    <name type="scientific">Mytilinidion resinicola</name>
    <dbReference type="NCBI Taxonomy" id="574789"/>
    <lineage>
        <taxon>Eukaryota</taxon>
        <taxon>Fungi</taxon>
        <taxon>Dikarya</taxon>
        <taxon>Ascomycota</taxon>
        <taxon>Pezizomycotina</taxon>
        <taxon>Dothideomycetes</taxon>
        <taxon>Pleosporomycetidae</taxon>
        <taxon>Mytilinidiales</taxon>
        <taxon>Mytilinidiaceae</taxon>
        <taxon>Mytilinidion</taxon>
    </lineage>
</organism>
<accession>A0A6A6Y1I5</accession>
<evidence type="ECO:0000313" key="3">
    <source>
        <dbReference type="Proteomes" id="UP000504636"/>
    </source>
</evidence>
<reference evidence="2 4" key="1">
    <citation type="journal article" date="2020" name="Stud. Mycol.">
        <title>101 Dothideomycetes genomes: a test case for predicting lifestyles and emergence of pathogens.</title>
        <authorList>
            <person name="Haridas S."/>
            <person name="Albert R."/>
            <person name="Binder M."/>
            <person name="Bloem J."/>
            <person name="Labutti K."/>
            <person name="Salamov A."/>
            <person name="Andreopoulos B."/>
            <person name="Baker S."/>
            <person name="Barry K."/>
            <person name="Bills G."/>
            <person name="Bluhm B."/>
            <person name="Cannon C."/>
            <person name="Castanera R."/>
            <person name="Culley D."/>
            <person name="Daum C."/>
            <person name="Ezra D."/>
            <person name="Gonzalez J."/>
            <person name="Henrissat B."/>
            <person name="Kuo A."/>
            <person name="Liang C."/>
            <person name="Lipzen A."/>
            <person name="Lutzoni F."/>
            <person name="Magnuson J."/>
            <person name="Mondo S."/>
            <person name="Nolan M."/>
            <person name="Ohm R."/>
            <person name="Pangilinan J."/>
            <person name="Park H.-J."/>
            <person name="Ramirez L."/>
            <person name="Alfaro M."/>
            <person name="Sun H."/>
            <person name="Tritt A."/>
            <person name="Yoshinaga Y."/>
            <person name="Zwiers L.-H."/>
            <person name="Turgeon B."/>
            <person name="Goodwin S."/>
            <person name="Spatafora J."/>
            <person name="Crous P."/>
            <person name="Grigoriev I."/>
        </authorList>
    </citation>
    <scope>NUCLEOTIDE SEQUENCE</scope>
    <source>
        <strain evidence="2 4">CBS 304.34</strain>
    </source>
</reference>
<evidence type="ECO:0000256" key="1">
    <source>
        <dbReference type="SAM" id="MobiDB-lite"/>
    </source>
</evidence>
<feature type="compositionally biased region" description="Polar residues" evidence="1">
    <location>
        <begin position="97"/>
        <end position="108"/>
    </location>
</feature>
<proteinExistence type="predicted"/>
<dbReference type="Proteomes" id="UP000504636">
    <property type="component" value="Unplaced"/>
</dbReference>
<reference evidence="4" key="3">
    <citation type="submission" date="2025-04" db="UniProtKB">
        <authorList>
            <consortium name="RefSeq"/>
        </authorList>
    </citation>
    <scope>IDENTIFICATION</scope>
    <source>
        <strain evidence="4">CBS 304.34</strain>
    </source>
</reference>
<evidence type="ECO:0000313" key="4">
    <source>
        <dbReference type="RefSeq" id="XP_033569059.1"/>
    </source>
</evidence>
<dbReference type="AlphaFoldDB" id="A0A6A6Y1I5"/>
<dbReference type="GeneID" id="54467928"/>
<protein>
    <submittedName>
        <fullName evidence="2 4">Uncharacterized protein</fullName>
    </submittedName>
</protein>
<reference evidence="4" key="2">
    <citation type="submission" date="2020-04" db="EMBL/GenBank/DDBJ databases">
        <authorList>
            <consortium name="NCBI Genome Project"/>
        </authorList>
    </citation>
    <scope>NUCLEOTIDE SEQUENCE</scope>
    <source>
        <strain evidence="4">CBS 304.34</strain>
    </source>
</reference>
<evidence type="ECO:0000313" key="2">
    <source>
        <dbReference type="EMBL" id="KAF2802095.1"/>
    </source>
</evidence>
<gene>
    <name evidence="2 4" type="ORF">BDZ99DRAFT_551848</name>
</gene>
<dbReference type="EMBL" id="MU003725">
    <property type="protein sequence ID" value="KAF2802095.1"/>
    <property type="molecule type" value="Genomic_DNA"/>
</dbReference>
<feature type="compositionally biased region" description="Polar residues" evidence="1">
    <location>
        <begin position="59"/>
        <end position="78"/>
    </location>
</feature>
<sequence length="258" mass="29166">MTAGRQRVSGLEIGEAAWTQTLVLMQTLARIVWTPCFHLYGAIQRQIFGFENSQKPKTSCSSAPTSSTVTKLESNNAATAPERLPPNIGMEDDNPSDTESSPETKIQSAKNIRWETQAKVTLDNKVLYVLTARIAALPCLVNHLLNTSFWKRSEYHCLDPKYAKVFQYLTGEGLNPQDELKGVIFLYTFGRKMKWVKISEDTCTWILEHWPGDVDKSVFGSALIQARETNDRNMYCFFKAKLGFPFDILPQAEQPYGN</sequence>